<dbReference type="Proteomes" id="UP000315949">
    <property type="component" value="Unassembled WGS sequence"/>
</dbReference>
<evidence type="ECO:0000256" key="6">
    <source>
        <dbReference type="ARBA" id="ARBA00023004"/>
    </source>
</evidence>
<evidence type="ECO:0000256" key="3">
    <source>
        <dbReference type="ARBA" id="ARBA00022452"/>
    </source>
</evidence>
<protein>
    <submittedName>
        <fullName evidence="14">TonB-dependent receptor</fullName>
    </submittedName>
</protein>
<comment type="caution">
    <text evidence="14">The sequence shown here is derived from an EMBL/GenBank/DDBJ whole genome shotgun (WGS) entry which is preliminary data.</text>
</comment>
<evidence type="ECO:0000259" key="13">
    <source>
        <dbReference type="SMART" id="SM00965"/>
    </source>
</evidence>
<keyword evidence="2 11" id="KW-0813">Transport</keyword>
<evidence type="ECO:0000256" key="2">
    <source>
        <dbReference type="ARBA" id="ARBA00022448"/>
    </source>
</evidence>
<reference evidence="14 15" key="1">
    <citation type="submission" date="2019-07" db="EMBL/GenBank/DDBJ databases">
        <title>Luteimonas sp. YD-1 nov., isolated from acidic soil.</title>
        <authorList>
            <person name="Zhou J."/>
        </authorList>
    </citation>
    <scope>NUCLEOTIDE SEQUENCE [LARGE SCALE GENOMIC DNA]</scope>
    <source>
        <strain evidence="14 15">YD-1</strain>
    </source>
</reference>
<dbReference type="Gene3D" id="3.55.50.30">
    <property type="match status" value="1"/>
</dbReference>
<evidence type="ECO:0000256" key="12">
    <source>
        <dbReference type="RuleBase" id="RU003357"/>
    </source>
</evidence>
<dbReference type="PANTHER" id="PTHR32552">
    <property type="entry name" value="FERRICHROME IRON RECEPTOR-RELATED"/>
    <property type="match status" value="1"/>
</dbReference>
<keyword evidence="5 11" id="KW-0812">Transmembrane</keyword>
<sequence length="783" mass="82858">MPSIATGHRPSLPLALGAMALGLALALVPAPARGAGPGVRAGHEAVEFDLPSMPLDQALIEFSRQSGRSLAAAGNLRSVARTRAVHGRMDPGQALSMLLDGTGYVASTGPGGIVRVHPRPAAQNARPATPAAPPAAPEAMRDLAGITVTARRREEQRIDVPVAIGIIEGADIEVLGLANASQALRLLPGVTTVDGGNSLTQVQIRGVSSSLGGNDNAYYLDEVPFTGVTVPWHPDTRAFDLERVEVLKGPQGALFGEGAMGGTVRILTRAPDPDRFAARLELAHERVAGGGSGPILRGMANVPLAEGRLALRAVATREALPGWIDATDDDTSANRLVVDTRRLRLRWTGQRWITDLSHMRTHHDSPGGGYVADDGDRNATGMDTLSRWRSTSLVSSADLLRSRLTLLAARARLDYDTAGLLAVDVPAELAVGITVSTFEARWASTGGDPGWVFGYSWRQADRDDLVDVDGLPTSASQRNHAHALFAELAGRSDDRRWSWSGGLRWFRDHVHAGSAATGHDAALDGTFARFNPKVSLSRHLSPRRSLHASISTGFRAGQLQPANSRLAAEALGTHLPGHVDGDHIVSYELGYTHAAESGRGLWQAALFHGDWSKLPVRVPLDGVNNGLANSGGARIDGVEFGLGLLPAPGWKIDLGTTLVDARYRRDVPGTPIAAGTPVYNVPRSSMFAATSYRQPLPGGLEAVASAHASHHSARRTGLVEGTAGDPITQVALRLGLESARGWAAWLYGENLLDERGAVDARDLAGAATRLRPRSMGVELHLAF</sequence>
<comment type="subcellular location">
    <subcellularLocation>
        <location evidence="1 11">Cell outer membrane</location>
        <topology evidence="1 11">Multi-pass membrane protein</topology>
    </subcellularLocation>
</comment>
<dbReference type="OrthoDB" id="127311at2"/>
<dbReference type="GO" id="GO:0006826">
    <property type="term" value="P:iron ion transport"/>
    <property type="evidence" value="ECO:0007669"/>
    <property type="project" value="UniProtKB-KW"/>
</dbReference>
<keyword evidence="9 11" id="KW-0472">Membrane</keyword>
<feature type="domain" description="Secretin/TonB short N-terminal" evidence="13">
    <location>
        <begin position="68"/>
        <end position="119"/>
    </location>
</feature>
<dbReference type="RefSeq" id="WP_146311200.1">
    <property type="nucleotide sequence ID" value="NZ_VOHE01000002.1"/>
</dbReference>
<dbReference type="SMART" id="SM00965">
    <property type="entry name" value="STN"/>
    <property type="match status" value="1"/>
</dbReference>
<keyword evidence="15" id="KW-1185">Reference proteome</keyword>
<evidence type="ECO:0000256" key="9">
    <source>
        <dbReference type="ARBA" id="ARBA00023136"/>
    </source>
</evidence>
<dbReference type="PROSITE" id="PS52016">
    <property type="entry name" value="TONB_DEPENDENT_REC_3"/>
    <property type="match status" value="1"/>
</dbReference>
<dbReference type="SUPFAM" id="SSF56935">
    <property type="entry name" value="Porins"/>
    <property type="match status" value="1"/>
</dbReference>
<evidence type="ECO:0000256" key="7">
    <source>
        <dbReference type="ARBA" id="ARBA00023065"/>
    </source>
</evidence>
<dbReference type="AlphaFoldDB" id="A0A5C5U510"/>
<keyword evidence="4" id="KW-0410">Iron transport</keyword>
<dbReference type="Pfam" id="PF07715">
    <property type="entry name" value="Plug"/>
    <property type="match status" value="1"/>
</dbReference>
<evidence type="ECO:0000256" key="5">
    <source>
        <dbReference type="ARBA" id="ARBA00022692"/>
    </source>
</evidence>
<dbReference type="GO" id="GO:0009279">
    <property type="term" value="C:cell outer membrane"/>
    <property type="evidence" value="ECO:0007669"/>
    <property type="project" value="UniProtKB-SubCell"/>
</dbReference>
<proteinExistence type="inferred from homology"/>
<dbReference type="InterPro" id="IPR012910">
    <property type="entry name" value="Plug_dom"/>
</dbReference>
<dbReference type="InterPro" id="IPR000531">
    <property type="entry name" value="Beta-barrel_TonB"/>
</dbReference>
<dbReference type="InterPro" id="IPR036942">
    <property type="entry name" value="Beta-barrel_TonB_sf"/>
</dbReference>
<keyword evidence="10 11" id="KW-0998">Cell outer membrane</keyword>
<dbReference type="Gene3D" id="2.40.170.20">
    <property type="entry name" value="TonB-dependent receptor, beta-barrel domain"/>
    <property type="match status" value="1"/>
</dbReference>
<evidence type="ECO:0000256" key="11">
    <source>
        <dbReference type="PROSITE-ProRule" id="PRU01360"/>
    </source>
</evidence>
<evidence type="ECO:0000256" key="1">
    <source>
        <dbReference type="ARBA" id="ARBA00004571"/>
    </source>
</evidence>
<dbReference type="InterPro" id="IPR011662">
    <property type="entry name" value="Secretin/TonB_short_N"/>
</dbReference>
<gene>
    <name evidence="14" type="ORF">FQY79_04450</name>
</gene>
<evidence type="ECO:0000256" key="8">
    <source>
        <dbReference type="ARBA" id="ARBA00023077"/>
    </source>
</evidence>
<evidence type="ECO:0000313" key="14">
    <source>
        <dbReference type="EMBL" id="TWT20592.1"/>
    </source>
</evidence>
<name>A0A5C5U510_9GAMM</name>
<dbReference type="InterPro" id="IPR039426">
    <property type="entry name" value="TonB-dep_rcpt-like"/>
</dbReference>
<organism evidence="14 15">
    <name type="scientific">Luteimonas wenzhouensis</name>
    <dbReference type="NCBI Taxonomy" id="2599615"/>
    <lineage>
        <taxon>Bacteria</taxon>
        <taxon>Pseudomonadati</taxon>
        <taxon>Pseudomonadota</taxon>
        <taxon>Gammaproteobacteria</taxon>
        <taxon>Lysobacterales</taxon>
        <taxon>Lysobacteraceae</taxon>
        <taxon>Luteimonas</taxon>
    </lineage>
</organism>
<keyword evidence="6" id="KW-0408">Iron</keyword>
<comment type="similarity">
    <text evidence="11 12">Belongs to the TonB-dependent receptor family.</text>
</comment>
<dbReference type="EMBL" id="VOHE01000002">
    <property type="protein sequence ID" value="TWT20592.1"/>
    <property type="molecule type" value="Genomic_DNA"/>
</dbReference>
<dbReference type="Pfam" id="PF00593">
    <property type="entry name" value="TonB_dep_Rec_b-barrel"/>
    <property type="match status" value="1"/>
</dbReference>
<accession>A0A5C5U510</accession>
<keyword evidence="7" id="KW-0406">Ion transport</keyword>
<keyword evidence="14" id="KW-0675">Receptor</keyword>
<evidence type="ECO:0000256" key="4">
    <source>
        <dbReference type="ARBA" id="ARBA00022496"/>
    </source>
</evidence>
<keyword evidence="8 12" id="KW-0798">TonB box</keyword>
<evidence type="ECO:0000256" key="10">
    <source>
        <dbReference type="ARBA" id="ARBA00023237"/>
    </source>
</evidence>
<evidence type="ECO:0000313" key="15">
    <source>
        <dbReference type="Proteomes" id="UP000315949"/>
    </source>
</evidence>
<keyword evidence="3 11" id="KW-1134">Transmembrane beta strand</keyword>
<dbReference type="PANTHER" id="PTHR32552:SF81">
    <property type="entry name" value="TONB-DEPENDENT OUTER MEMBRANE RECEPTOR"/>
    <property type="match status" value="1"/>
</dbReference>